<gene>
    <name evidence="2" type="ORF">SAMN05878503_103102</name>
</gene>
<evidence type="ECO:0000256" key="1">
    <source>
        <dbReference type="SAM" id="SignalP"/>
    </source>
</evidence>
<dbReference type="RefSeq" id="WP_097029575.1">
    <property type="nucleotide sequence ID" value="NZ_OAOQ01000003.1"/>
</dbReference>
<keyword evidence="3" id="KW-1185">Reference proteome</keyword>
<protein>
    <recommendedName>
        <fullName evidence="4">Copper chaperone PCu(A)C</fullName>
    </recommendedName>
</protein>
<dbReference type="Proteomes" id="UP000219467">
    <property type="component" value="Unassembled WGS sequence"/>
</dbReference>
<reference evidence="3" key="1">
    <citation type="submission" date="2017-08" db="EMBL/GenBank/DDBJ databases">
        <authorList>
            <person name="Varghese N."/>
            <person name="Submissions S."/>
        </authorList>
    </citation>
    <scope>NUCLEOTIDE SEQUENCE [LARGE SCALE GENOMIC DNA]</scope>
    <source>
        <strain evidence="3">JA234</strain>
    </source>
</reference>
<evidence type="ECO:0000313" key="3">
    <source>
        <dbReference type="Proteomes" id="UP000219467"/>
    </source>
</evidence>
<dbReference type="InterPro" id="IPR036182">
    <property type="entry name" value="PCuAC_sf"/>
</dbReference>
<dbReference type="EMBL" id="OAOQ01000003">
    <property type="protein sequence ID" value="SNX69115.1"/>
    <property type="molecule type" value="Genomic_DNA"/>
</dbReference>
<dbReference type="SUPFAM" id="SSF110087">
    <property type="entry name" value="DR1885-like metal-binding protein"/>
    <property type="match status" value="1"/>
</dbReference>
<dbReference type="InterPro" id="IPR058248">
    <property type="entry name" value="Lxx211020-like"/>
</dbReference>
<feature type="signal peptide" evidence="1">
    <location>
        <begin position="1"/>
        <end position="22"/>
    </location>
</feature>
<evidence type="ECO:0008006" key="4">
    <source>
        <dbReference type="Google" id="ProtNLM"/>
    </source>
</evidence>
<sequence>MTLLKCLMTASALALAAGAALADSEIAVKDAYARVSSAAARSGAIFMVIENHGTTDDRLVAAASDVSARTELHTHILGADGVMQMVAVKEGFPVPAHGTHILQRGADHVMLMGLTAPLVDGESVKLTLSFESGKTVELDVPVDSARTVAAPMDGQPMDGAMHSSH</sequence>
<feature type="chain" id="PRO_5013238887" description="Copper chaperone PCu(A)C" evidence="1">
    <location>
        <begin position="23"/>
        <end position="165"/>
    </location>
</feature>
<evidence type="ECO:0000313" key="2">
    <source>
        <dbReference type="EMBL" id="SNX69115.1"/>
    </source>
</evidence>
<dbReference type="Gene3D" id="2.60.40.1890">
    <property type="entry name" value="PCu(A)C copper chaperone"/>
    <property type="match status" value="1"/>
</dbReference>
<accession>A0A285CNX6</accession>
<dbReference type="OrthoDB" id="9796962at2"/>
<dbReference type="Pfam" id="PF04314">
    <property type="entry name" value="PCuAC"/>
    <property type="match status" value="1"/>
</dbReference>
<dbReference type="AlphaFoldDB" id="A0A285CNX6"/>
<dbReference type="PANTHER" id="PTHR36302:SF1">
    <property type="entry name" value="COPPER CHAPERONE PCU(A)C"/>
    <property type="match status" value="1"/>
</dbReference>
<keyword evidence="1" id="KW-0732">Signal</keyword>
<dbReference type="InterPro" id="IPR007410">
    <property type="entry name" value="LpqE-like"/>
</dbReference>
<organism evidence="2 3">
    <name type="scientific">Cereibacter ovatus</name>
    <dbReference type="NCBI Taxonomy" id="439529"/>
    <lineage>
        <taxon>Bacteria</taxon>
        <taxon>Pseudomonadati</taxon>
        <taxon>Pseudomonadota</taxon>
        <taxon>Alphaproteobacteria</taxon>
        <taxon>Rhodobacterales</taxon>
        <taxon>Paracoccaceae</taxon>
        <taxon>Cereibacter</taxon>
    </lineage>
</organism>
<dbReference type="PANTHER" id="PTHR36302">
    <property type="entry name" value="BLR7088 PROTEIN"/>
    <property type="match status" value="1"/>
</dbReference>
<name>A0A285CNX6_9RHOB</name>
<proteinExistence type="predicted"/>